<dbReference type="EC" id="3.5.1.18" evidence="5"/>
<accession>A0A1M4X5B2</accession>
<dbReference type="PROSITE" id="PS00759">
    <property type="entry name" value="ARGE_DAPE_CPG2_2"/>
    <property type="match status" value="1"/>
</dbReference>
<sequence>MNSSAIIDNFKVLESLKTDEMIEFIQKLVRINSVYDPEVENANEEEVAKFIYDFLKKEGFEVYLDEVIPGRPNVIAIYNGNEEGKTLLFEGHTDVVSAGDIAKWQYDPFGAEIVNVNGKDRMYGRGTNDTKGNVGAMIYATKAIKDSGISLKGRIKLCIPVDEEGLMIGIKDFIKKGWADDVDAGIICEPEEKNLCLVQKGALRLGITINGKMSHGAMPLSGNNPVWGIGRVVTELRKLENAEKDRLGKHEYLGWPSITPTTIQTPIKGVAQINVVPTDAYITLDIRTVPGQDHEALINQIQGILDRLMEQYDSGDDRFDAILEIIDNRPVVECDIDEPIVKALSKAYMDIMGSEPIYNGVPGATDGTFLTAWKNIPVVVTGAGDREIPHQVNEWCEIDDLIETAKMYTLAALNFLNDN</sequence>
<evidence type="ECO:0000256" key="10">
    <source>
        <dbReference type="ARBA" id="ARBA00023285"/>
    </source>
</evidence>
<comment type="pathway">
    <text evidence="3">Amino-acid biosynthesis; L-lysine biosynthesis via DAP pathway; LL-2,6-diaminopimelate from (S)-tetrahydrodipicolinate (succinylase route): step 3/3.</text>
</comment>
<dbReference type="SUPFAM" id="SSF53187">
    <property type="entry name" value="Zn-dependent exopeptidases"/>
    <property type="match status" value="1"/>
</dbReference>
<evidence type="ECO:0000256" key="4">
    <source>
        <dbReference type="ARBA" id="ARBA00006247"/>
    </source>
</evidence>
<evidence type="ECO:0000313" key="13">
    <source>
        <dbReference type="EMBL" id="SHE88631.1"/>
    </source>
</evidence>
<dbReference type="InterPro" id="IPR001261">
    <property type="entry name" value="ArgE/DapE_CS"/>
</dbReference>
<dbReference type="Gene3D" id="3.30.70.360">
    <property type="match status" value="1"/>
</dbReference>
<comment type="similarity">
    <text evidence="4">Belongs to the peptidase M20A family.</text>
</comment>
<dbReference type="PROSITE" id="PS00758">
    <property type="entry name" value="ARGE_DAPE_CPG2_1"/>
    <property type="match status" value="1"/>
</dbReference>
<dbReference type="InterPro" id="IPR050072">
    <property type="entry name" value="Peptidase_M20A"/>
</dbReference>
<dbReference type="InterPro" id="IPR011650">
    <property type="entry name" value="Peptidase_M20_dimer"/>
</dbReference>
<evidence type="ECO:0000256" key="2">
    <source>
        <dbReference type="ARBA" id="ARBA00001947"/>
    </source>
</evidence>
<dbReference type="EMBL" id="FQTY01000009">
    <property type="protein sequence ID" value="SHE88631.1"/>
    <property type="molecule type" value="Genomic_DNA"/>
</dbReference>
<dbReference type="GO" id="GO:0046872">
    <property type="term" value="F:metal ion binding"/>
    <property type="evidence" value="ECO:0007669"/>
    <property type="project" value="UniProtKB-KW"/>
</dbReference>
<evidence type="ECO:0000256" key="9">
    <source>
        <dbReference type="ARBA" id="ARBA00022833"/>
    </source>
</evidence>
<organism evidence="13 14">
    <name type="scientific">Tissierella praeacuta DSM 18095</name>
    <dbReference type="NCBI Taxonomy" id="1123404"/>
    <lineage>
        <taxon>Bacteria</taxon>
        <taxon>Bacillati</taxon>
        <taxon>Bacillota</taxon>
        <taxon>Tissierellia</taxon>
        <taxon>Tissierellales</taxon>
        <taxon>Tissierellaceae</taxon>
        <taxon>Tissierella</taxon>
    </lineage>
</organism>
<dbReference type="Pfam" id="PF07687">
    <property type="entry name" value="M20_dimer"/>
    <property type="match status" value="1"/>
</dbReference>
<dbReference type="STRING" id="1123404.SAMN02745784_02126"/>
<comment type="cofactor">
    <cofactor evidence="2">
        <name>Zn(2+)</name>
        <dbReference type="ChEBI" id="CHEBI:29105"/>
    </cofactor>
</comment>
<dbReference type="CDD" id="cd08659">
    <property type="entry name" value="M20_ArgE_DapE-like"/>
    <property type="match status" value="1"/>
</dbReference>
<dbReference type="Proteomes" id="UP000184114">
    <property type="component" value="Unassembled WGS sequence"/>
</dbReference>
<evidence type="ECO:0000256" key="6">
    <source>
        <dbReference type="ARBA" id="ARBA00016853"/>
    </source>
</evidence>
<evidence type="ECO:0000313" key="14">
    <source>
        <dbReference type="Proteomes" id="UP000184114"/>
    </source>
</evidence>
<dbReference type="GO" id="GO:0009014">
    <property type="term" value="F:succinyl-diaminopimelate desuccinylase activity"/>
    <property type="evidence" value="ECO:0007669"/>
    <property type="project" value="UniProtKB-EC"/>
</dbReference>
<dbReference type="GeneID" id="90994124"/>
<evidence type="ECO:0000256" key="8">
    <source>
        <dbReference type="ARBA" id="ARBA00022801"/>
    </source>
</evidence>
<dbReference type="SUPFAM" id="SSF55031">
    <property type="entry name" value="Bacterial exopeptidase dimerisation domain"/>
    <property type="match status" value="1"/>
</dbReference>
<name>A0A1M4X5B2_9FIRM</name>
<dbReference type="InterPro" id="IPR002933">
    <property type="entry name" value="Peptidase_M20"/>
</dbReference>
<reference evidence="14" key="1">
    <citation type="submission" date="2016-11" db="EMBL/GenBank/DDBJ databases">
        <authorList>
            <person name="Varghese N."/>
            <person name="Submissions S."/>
        </authorList>
    </citation>
    <scope>NUCLEOTIDE SEQUENCE [LARGE SCALE GENOMIC DNA]</scope>
    <source>
        <strain evidence="14">DSM 18095</strain>
    </source>
</reference>
<evidence type="ECO:0000259" key="12">
    <source>
        <dbReference type="Pfam" id="PF07687"/>
    </source>
</evidence>
<dbReference type="UniPathway" id="UPA00034">
    <property type="reaction ID" value="UER00021"/>
</dbReference>
<dbReference type="Pfam" id="PF01546">
    <property type="entry name" value="Peptidase_M20"/>
    <property type="match status" value="1"/>
</dbReference>
<keyword evidence="14" id="KW-1185">Reference proteome</keyword>
<dbReference type="InterPro" id="IPR036264">
    <property type="entry name" value="Bact_exopeptidase_dim_dom"/>
</dbReference>
<proteinExistence type="inferred from homology"/>
<dbReference type="RefSeq" id="WP_072976203.1">
    <property type="nucleotide sequence ID" value="NZ_FQTY01000009.1"/>
</dbReference>
<keyword evidence="8" id="KW-0378">Hydrolase</keyword>
<dbReference type="GO" id="GO:0009089">
    <property type="term" value="P:lysine biosynthetic process via diaminopimelate"/>
    <property type="evidence" value="ECO:0007669"/>
    <property type="project" value="UniProtKB-UniPathway"/>
</dbReference>
<protein>
    <recommendedName>
        <fullName evidence="6">Probable succinyl-diaminopimelate desuccinylase</fullName>
        <ecNumber evidence="5">3.5.1.18</ecNumber>
    </recommendedName>
</protein>
<dbReference type="Gene3D" id="3.40.630.10">
    <property type="entry name" value="Zn peptidases"/>
    <property type="match status" value="2"/>
</dbReference>
<dbReference type="AlphaFoldDB" id="A0A1M4X5B2"/>
<gene>
    <name evidence="13" type="ORF">SAMN02745784_02126</name>
</gene>
<comment type="cofactor">
    <cofactor evidence="1">
        <name>Co(2+)</name>
        <dbReference type="ChEBI" id="CHEBI:48828"/>
    </cofactor>
</comment>
<keyword evidence="7" id="KW-0479">Metal-binding</keyword>
<dbReference type="NCBIfam" id="TIGR01910">
    <property type="entry name" value="DapE-ArgE"/>
    <property type="match status" value="1"/>
</dbReference>
<dbReference type="InterPro" id="IPR010182">
    <property type="entry name" value="ArgE/DapE"/>
</dbReference>
<feature type="domain" description="Peptidase M20 dimerisation" evidence="12">
    <location>
        <begin position="199"/>
        <end position="312"/>
    </location>
</feature>
<evidence type="ECO:0000256" key="11">
    <source>
        <dbReference type="ARBA" id="ARBA00051301"/>
    </source>
</evidence>
<dbReference type="PANTHER" id="PTHR43808:SF32">
    <property type="entry name" value="ARGE_DAPE-RELATED DEACYLASE"/>
    <property type="match status" value="1"/>
</dbReference>
<comment type="catalytic activity">
    <reaction evidence="11">
        <text>N-succinyl-(2S,6S)-2,6-diaminopimelate + H2O = (2S,6S)-2,6-diaminopimelate + succinate</text>
        <dbReference type="Rhea" id="RHEA:22608"/>
        <dbReference type="ChEBI" id="CHEBI:15377"/>
        <dbReference type="ChEBI" id="CHEBI:30031"/>
        <dbReference type="ChEBI" id="CHEBI:57609"/>
        <dbReference type="ChEBI" id="CHEBI:58087"/>
        <dbReference type="EC" id="3.5.1.18"/>
    </reaction>
</comment>
<keyword evidence="9" id="KW-0862">Zinc</keyword>
<dbReference type="PANTHER" id="PTHR43808">
    <property type="entry name" value="ACETYLORNITHINE DEACETYLASE"/>
    <property type="match status" value="1"/>
</dbReference>
<evidence type="ECO:0000256" key="3">
    <source>
        <dbReference type="ARBA" id="ARBA00005130"/>
    </source>
</evidence>
<evidence type="ECO:0000256" key="5">
    <source>
        <dbReference type="ARBA" id="ARBA00011921"/>
    </source>
</evidence>
<keyword evidence="10" id="KW-0170">Cobalt</keyword>
<evidence type="ECO:0000256" key="7">
    <source>
        <dbReference type="ARBA" id="ARBA00022723"/>
    </source>
</evidence>
<evidence type="ECO:0000256" key="1">
    <source>
        <dbReference type="ARBA" id="ARBA00001941"/>
    </source>
</evidence>